<dbReference type="AlphaFoldDB" id="K0TRL5"/>
<proteinExistence type="predicted"/>
<dbReference type="Proteomes" id="UP000266841">
    <property type="component" value="Unassembled WGS sequence"/>
</dbReference>
<sequence>MENFLVFWDGFVFWDGLGNRFQLLKKKARKSSRMDAVDRNQTVGQDDATRLGQASKSAKLLFASVGVQSSQRSQTEGNDRINSQRSHNLVEV</sequence>
<dbReference type="EMBL" id="AGNL01000125">
    <property type="protein sequence ID" value="EJK78007.1"/>
    <property type="molecule type" value="Genomic_DNA"/>
</dbReference>
<keyword evidence="3" id="KW-1185">Reference proteome</keyword>
<protein>
    <submittedName>
        <fullName evidence="2">Uncharacterized protein</fullName>
    </submittedName>
</protein>
<gene>
    <name evidence="2" type="ORF">THAOC_00120</name>
</gene>
<evidence type="ECO:0000313" key="2">
    <source>
        <dbReference type="EMBL" id="EJK78007.1"/>
    </source>
</evidence>
<accession>K0TRL5</accession>
<evidence type="ECO:0000313" key="3">
    <source>
        <dbReference type="Proteomes" id="UP000266841"/>
    </source>
</evidence>
<comment type="caution">
    <text evidence="2">The sequence shown here is derived from an EMBL/GenBank/DDBJ whole genome shotgun (WGS) entry which is preliminary data.</text>
</comment>
<name>K0TRL5_THAOC</name>
<organism evidence="2 3">
    <name type="scientific">Thalassiosira oceanica</name>
    <name type="common">Marine diatom</name>
    <dbReference type="NCBI Taxonomy" id="159749"/>
    <lineage>
        <taxon>Eukaryota</taxon>
        <taxon>Sar</taxon>
        <taxon>Stramenopiles</taxon>
        <taxon>Ochrophyta</taxon>
        <taxon>Bacillariophyta</taxon>
        <taxon>Coscinodiscophyceae</taxon>
        <taxon>Thalassiosirophycidae</taxon>
        <taxon>Thalassiosirales</taxon>
        <taxon>Thalassiosiraceae</taxon>
        <taxon>Thalassiosira</taxon>
    </lineage>
</organism>
<evidence type="ECO:0000256" key="1">
    <source>
        <dbReference type="SAM" id="MobiDB-lite"/>
    </source>
</evidence>
<feature type="region of interest" description="Disordered" evidence="1">
    <location>
        <begin position="66"/>
        <end position="92"/>
    </location>
</feature>
<reference evidence="2 3" key="1">
    <citation type="journal article" date="2012" name="Genome Biol.">
        <title>Genome and low-iron response of an oceanic diatom adapted to chronic iron limitation.</title>
        <authorList>
            <person name="Lommer M."/>
            <person name="Specht M."/>
            <person name="Roy A.S."/>
            <person name="Kraemer L."/>
            <person name="Andreson R."/>
            <person name="Gutowska M.A."/>
            <person name="Wolf J."/>
            <person name="Bergner S.V."/>
            <person name="Schilhabel M.B."/>
            <person name="Klostermeier U.C."/>
            <person name="Beiko R.G."/>
            <person name="Rosenstiel P."/>
            <person name="Hippler M."/>
            <person name="Laroche J."/>
        </authorList>
    </citation>
    <scope>NUCLEOTIDE SEQUENCE [LARGE SCALE GENOMIC DNA]</scope>
    <source>
        <strain evidence="2 3">CCMP1005</strain>
    </source>
</reference>